<dbReference type="SMART" id="SM00382">
    <property type="entry name" value="AAA"/>
    <property type="match status" value="1"/>
</dbReference>
<dbReference type="AlphaFoldDB" id="A0A7Y7WBN0"/>
<name>A0A7Y7WBN0_9PSED</name>
<evidence type="ECO:0000256" key="1">
    <source>
        <dbReference type="ARBA" id="ARBA00022741"/>
    </source>
</evidence>
<dbReference type="GO" id="GO:0019700">
    <property type="term" value="P:organic phosphonate catabolic process"/>
    <property type="evidence" value="ECO:0007669"/>
    <property type="project" value="TreeGrafter"/>
</dbReference>
<dbReference type="PROSITE" id="PS50893">
    <property type="entry name" value="ABC_TRANSPORTER_2"/>
    <property type="match status" value="1"/>
</dbReference>
<gene>
    <name evidence="4" type="primary">phnK</name>
    <name evidence="4" type="ORF">HX829_07585</name>
</gene>
<reference evidence="4 5" key="1">
    <citation type="submission" date="2020-04" db="EMBL/GenBank/DDBJ databases">
        <title>Molecular characterization of pseudomonads from Agaricus bisporus reveal novel blotch 2 pathogens in Western Europe.</title>
        <authorList>
            <person name="Taparia T."/>
            <person name="Krijger M."/>
            <person name="Haynes E."/>
            <person name="Elpinstone J.G."/>
            <person name="Noble R."/>
            <person name="Van Der Wolf J."/>
        </authorList>
    </citation>
    <scope>NUCLEOTIDE SEQUENCE [LARGE SCALE GENOMIC DNA]</scope>
    <source>
        <strain evidence="4 5">F1001</strain>
    </source>
</reference>
<comment type="caution">
    <text evidence="4">The sequence shown here is derived from an EMBL/GenBank/DDBJ whole genome shotgun (WGS) entry which is preliminary data.</text>
</comment>
<dbReference type="InterPro" id="IPR017871">
    <property type="entry name" value="ABC_transporter-like_CS"/>
</dbReference>
<sequence length="270" mass="29790">MNLSLMEEQSVSVSAEPLLQVRDLTLLYGLEKGCQGVSFDLYPGEVLGIVGESGSGKSTLLSLLSGRLPPQRGSIGYRGKDGEWLDLYSASEAERRTLLRTEWGFVEQNPRDGLRMGVSAGANIGERLMAQGVRNYQQLRSAGLDWLSQVEIDPLRIDDLPRTFSGGMQQRLQIARNLVSSPRLVFMDEPTGGLDVSVQARLLDLLRGLVRELDLAVVIVTHDLAVARLLADRLMVMRRSHVVETGLTDQILDDPQHPYSQLLVSSVLQP</sequence>
<keyword evidence="2" id="KW-0067">ATP-binding</keyword>
<protein>
    <submittedName>
        <fullName evidence="4">Phosphonate C-P lyase system protein PhnK</fullName>
    </submittedName>
</protein>
<dbReference type="Gene3D" id="3.40.50.300">
    <property type="entry name" value="P-loop containing nucleotide triphosphate hydrolases"/>
    <property type="match status" value="1"/>
</dbReference>
<dbReference type="NCBIfam" id="TIGR02323">
    <property type="entry name" value="CP_lyasePhnK"/>
    <property type="match status" value="1"/>
</dbReference>
<dbReference type="PIRSF" id="PIRSF037116">
    <property type="entry name" value="CP_lyase_PhnK"/>
    <property type="match status" value="1"/>
</dbReference>
<dbReference type="PANTHER" id="PTHR42764">
    <property type="entry name" value="PHOSPHONATES UTILIZATION ATP-BINDING PROTEIN PHNK-RELATED"/>
    <property type="match status" value="1"/>
</dbReference>
<dbReference type="SUPFAM" id="SSF52540">
    <property type="entry name" value="P-loop containing nucleoside triphosphate hydrolases"/>
    <property type="match status" value="1"/>
</dbReference>
<dbReference type="PANTHER" id="PTHR42764:SF1">
    <property type="entry name" value="PHOSPHONATES UTILIZATION ATP-BINDING PROTEIN PHNK-RELATED"/>
    <property type="match status" value="1"/>
</dbReference>
<dbReference type="RefSeq" id="WP_177143704.1">
    <property type="nucleotide sequence ID" value="NZ_JACAPU010000011.1"/>
</dbReference>
<dbReference type="Pfam" id="PF00005">
    <property type="entry name" value="ABC_tran"/>
    <property type="match status" value="1"/>
</dbReference>
<keyword evidence="4" id="KW-0456">Lyase</keyword>
<dbReference type="CDD" id="cd03257">
    <property type="entry name" value="ABC_NikE_OppD_transporters"/>
    <property type="match status" value="1"/>
</dbReference>
<dbReference type="EMBL" id="JACAPU010000011">
    <property type="protein sequence ID" value="NWB46351.1"/>
    <property type="molecule type" value="Genomic_DNA"/>
</dbReference>
<proteinExistence type="predicted"/>
<dbReference type="FunFam" id="3.40.50.300:FF:001017">
    <property type="entry name" value="Phosphonate C-P lyase system protein PhnK"/>
    <property type="match status" value="1"/>
</dbReference>
<dbReference type="GO" id="GO:0016887">
    <property type="term" value="F:ATP hydrolysis activity"/>
    <property type="evidence" value="ECO:0007669"/>
    <property type="project" value="InterPro"/>
</dbReference>
<evidence type="ECO:0000256" key="2">
    <source>
        <dbReference type="ARBA" id="ARBA00022840"/>
    </source>
</evidence>
<dbReference type="Proteomes" id="UP000582981">
    <property type="component" value="Unassembled WGS sequence"/>
</dbReference>
<organism evidence="4 5">
    <name type="scientific">Pseudomonas gingeri</name>
    <dbReference type="NCBI Taxonomy" id="117681"/>
    <lineage>
        <taxon>Bacteria</taxon>
        <taxon>Pseudomonadati</taxon>
        <taxon>Pseudomonadota</taxon>
        <taxon>Gammaproteobacteria</taxon>
        <taxon>Pseudomonadales</taxon>
        <taxon>Pseudomonadaceae</taxon>
        <taxon>Pseudomonas</taxon>
    </lineage>
</organism>
<keyword evidence="1" id="KW-0547">Nucleotide-binding</keyword>
<dbReference type="InterPro" id="IPR027417">
    <property type="entry name" value="P-loop_NTPase"/>
</dbReference>
<evidence type="ECO:0000259" key="3">
    <source>
        <dbReference type="PROSITE" id="PS50893"/>
    </source>
</evidence>
<accession>A0A7Y7WBN0</accession>
<dbReference type="InterPro" id="IPR012700">
    <property type="entry name" value="PhnK"/>
</dbReference>
<feature type="domain" description="ABC transporter" evidence="3">
    <location>
        <begin position="19"/>
        <end position="264"/>
    </location>
</feature>
<dbReference type="InterPro" id="IPR003593">
    <property type="entry name" value="AAA+_ATPase"/>
</dbReference>
<dbReference type="GO" id="GO:0005524">
    <property type="term" value="F:ATP binding"/>
    <property type="evidence" value="ECO:0007669"/>
    <property type="project" value="UniProtKB-KW"/>
</dbReference>
<dbReference type="InterPro" id="IPR003439">
    <property type="entry name" value="ABC_transporter-like_ATP-bd"/>
</dbReference>
<dbReference type="GO" id="GO:0016829">
    <property type="term" value="F:lyase activity"/>
    <property type="evidence" value="ECO:0007669"/>
    <property type="project" value="UniProtKB-KW"/>
</dbReference>
<evidence type="ECO:0000313" key="4">
    <source>
        <dbReference type="EMBL" id="NWB46351.1"/>
    </source>
</evidence>
<evidence type="ECO:0000313" key="5">
    <source>
        <dbReference type="Proteomes" id="UP000582981"/>
    </source>
</evidence>
<dbReference type="PROSITE" id="PS00211">
    <property type="entry name" value="ABC_TRANSPORTER_1"/>
    <property type="match status" value="1"/>
</dbReference>